<gene>
    <name evidence="2" type="ORF">VMF7928_01972</name>
</gene>
<feature type="signal peptide" evidence="1">
    <location>
        <begin position="1"/>
        <end position="19"/>
    </location>
</feature>
<keyword evidence="1" id="KW-0732">Signal</keyword>
<evidence type="ECO:0000313" key="3">
    <source>
        <dbReference type="Proteomes" id="UP000838748"/>
    </source>
</evidence>
<accession>A0ABM9A3T7</accession>
<comment type="caution">
    <text evidence="2">The sequence shown here is derived from an EMBL/GenBank/DDBJ whole genome shotgun (WGS) entry which is preliminary data.</text>
</comment>
<reference evidence="2" key="1">
    <citation type="submission" date="2021-11" db="EMBL/GenBank/DDBJ databases">
        <authorList>
            <person name="Rodrigo-Torres L."/>
            <person name="Arahal R. D."/>
            <person name="Lucena T."/>
        </authorList>
    </citation>
    <scope>NUCLEOTIDE SEQUENCE</scope>
    <source>
        <strain evidence="2">CECT 7928</strain>
    </source>
</reference>
<dbReference type="PROSITE" id="PS51257">
    <property type="entry name" value="PROKAR_LIPOPROTEIN"/>
    <property type="match status" value="1"/>
</dbReference>
<evidence type="ECO:0000256" key="1">
    <source>
        <dbReference type="SAM" id="SignalP"/>
    </source>
</evidence>
<sequence length="188" mass="20273">MKHLLVLIAALGLSCNAIANEYEEALKGYANGQVKTIASDPDVIAAVKAQNIANQNLTEDQIIALDKEWRAQVAASNQPLIQEKLSNPTSKKLVGMQEASGGKITEIFVMDDKGLNVAQSAVTSDYWQGDEAKWQKTYSVGPNAYHISEVEEDESTQMFQSQVSYAITDPASGKVIGAVTVGVNVEEL</sequence>
<proteinExistence type="predicted"/>
<feature type="chain" id="PRO_5045822190" evidence="1">
    <location>
        <begin position="20"/>
        <end position="188"/>
    </location>
</feature>
<dbReference type="EMBL" id="CAKLDM010000002">
    <property type="protein sequence ID" value="CAH0539204.1"/>
    <property type="molecule type" value="Genomic_DNA"/>
</dbReference>
<dbReference type="RefSeq" id="WP_237361291.1">
    <property type="nucleotide sequence ID" value="NZ_CAKLDM010000002.1"/>
</dbReference>
<protein>
    <submittedName>
        <fullName evidence="2">Uncharacterized protein</fullName>
    </submittedName>
</protein>
<keyword evidence="3" id="KW-1185">Reference proteome</keyword>
<organism evidence="2 3">
    <name type="scientific">Vibrio marisflavi CECT 7928</name>
    <dbReference type="NCBI Taxonomy" id="634439"/>
    <lineage>
        <taxon>Bacteria</taxon>
        <taxon>Pseudomonadati</taxon>
        <taxon>Pseudomonadota</taxon>
        <taxon>Gammaproteobacteria</taxon>
        <taxon>Vibrionales</taxon>
        <taxon>Vibrionaceae</taxon>
        <taxon>Vibrio</taxon>
    </lineage>
</organism>
<evidence type="ECO:0000313" key="2">
    <source>
        <dbReference type="EMBL" id="CAH0539204.1"/>
    </source>
</evidence>
<name>A0ABM9A3T7_9VIBR</name>
<dbReference type="Proteomes" id="UP000838748">
    <property type="component" value="Unassembled WGS sequence"/>
</dbReference>